<gene>
    <name evidence="3" type="ORF">HYG82_08490</name>
</gene>
<name>A0A7D5GH86_9EURY</name>
<dbReference type="PANTHER" id="PTHR43751">
    <property type="entry name" value="SULFATASE"/>
    <property type="match status" value="1"/>
</dbReference>
<dbReference type="Gene3D" id="3.40.720.10">
    <property type="entry name" value="Alkaline Phosphatase, subunit A"/>
    <property type="match status" value="1"/>
</dbReference>
<dbReference type="OrthoDB" id="3164at2157"/>
<dbReference type="InterPro" id="IPR017850">
    <property type="entry name" value="Alkaline_phosphatase_core_sf"/>
</dbReference>
<dbReference type="KEGG" id="haly:HYG82_08490"/>
<accession>A0A7D5GH86</accession>
<dbReference type="InterPro" id="IPR000917">
    <property type="entry name" value="Sulfatase_N"/>
</dbReference>
<evidence type="ECO:0000256" key="1">
    <source>
        <dbReference type="SAM" id="MobiDB-lite"/>
    </source>
</evidence>
<dbReference type="Pfam" id="PF00884">
    <property type="entry name" value="Sulfatase"/>
    <property type="match status" value="1"/>
</dbReference>
<feature type="domain" description="Sulfatase N-terminal" evidence="2">
    <location>
        <begin position="240"/>
        <end position="504"/>
    </location>
</feature>
<dbReference type="SUPFAM" id="SSF53649">
    <property type="entry name" value="Alkaline phosphatase-like"/>
    <property type="match status" value="1"/>
</dbReference>
<organism evidence="3 4">
    <name type="scientific">Natrinema halophilum</name>
    <dbReference type="NCBI Taxonomy" id="1699371"/>
    <lineage>
        <taxon>Archaea</taxon>
        <taxon>Methanobacteriati</taxon>
        <taxon>Methanobacteriota</taxon>
        <taxon>Stenosarchaea group</taxon>
        <taxon>Halobacteria</taxon>
        <taxon>Halobacteriales</taxon>
        <taxon>Natrialbaceae</taxon>
        <taxon>Natrinema</taxon>
    </lineage>
</organism>
<proteinExistence type="predicted"/>
<dbReference type="RefSeq" id="WP_179260623.1">
    <property type="nucleotide sequence ID" value="NZ_CP058601.1"/>
</dbReference>
<protein>
    <submittedName>
        <fullName evidence="3">Sulfatase-like hydrolase/transferase</fullName>
    </submittedName>
</protein>
<evidence type="ECO:0000313" key="4">
    <source>
        <dbReference type="Proteomes" id="UP000509241"/>
    </source>
</evidence>
<reference evidence="3 4" key="1">
    <citation type="submission" date="2020-07" db="EMBL/GenBank/DDBJ databases">
        <authorList>
            <person name="Cui H."/>
        </authorList>
    </citation>
    <scope>NUCLEOTIDE SEQUENCE [LARGE SCALE GENOMIC DNA]</scope>
    <source>
        <strain evidence="3 4">YPL8</strain>
    </source>
</reference>
<dbReference type="InterPro" id="IPR052701">
    <property type="entry name" value="GAG_Ulvan_Degrading_Sulfatases"/>
</dbReference>
<dbReference type="GO" id="GO:0016787">
    <property type="term" value="F:hydrolase activity"/>
    <property type="evidence" value="ECO:0007669"/>
    <property type="project" value="UniProtKB-KW"/>
</dbReference>
<dbReference type="PANTHER" id="PTHR43751:SF3">
    <property type="entry name" value="SULFATASE N-TERMINAL DOMAIN-CONTAINING PROTEIN"/>
    <property type="match status" value="1"/>
</dbReference>
<keyword evidence="3" id="KW-0378">Hydrolase</keyword>
<dbReference type="AlphaFoldDB" id="A0A7D5GH86"/>
<evidence type="ECO:0000313" key="3">
    <source>
        <dbReference type="EMBL" id="QLG48887.1"/>
    </source>
</evidence>
<evidence type="ECO:0000259" key="2">
    <source>
        <dbReference type="Pfam" id="PF00884"/>
    </source>
</evidence>
<feature type="compositionally biased region" description="Polar residues" evidence="1">
    <location>
        <begin position="615"/>
        <end position="626"/>
    </location>
</feature>
<dbReference type="Proteomes" id="UP000509241">
    <property type="component" value="Chromosome"/>
</dbReference>
<feature type="region of interest" description="Disordered" evidence="1">
    <location>
        <begin position="615"/>
        <end position="637"/>
    </location>
</feature>
<keyword evidence="4" id="KW-1185">Reference proteome</keyword>
<dbReference type="GeneID" id="56033323"/>
<sequence length="637" mass="72359">MVGSLIHLLKWGARHTRDGIERSLSPSDFREINDRVYAPSWIRSNSPKCYVRVEPRPDDEYFAVRRSLQTKKDLYPIFTHSNGEQSVSIAPPEEFNRVDAEIVDIINADAILLEAIFTHPNGQTSEKSVEYNIQDAPLHEGNTLPVSISVSEPAIEAHITLRKEISNDVGSLFVLPEKIRQYDWKANQNPQLSLPVPRGQDGTPIFLISVDTFRYDALDKFEPVLELLGDDAVIPSEPRTQGHWTRPAHASMFTGVHPGVHGYVGTGSENKGQYGIHPDLVTIPEILSDNMYKCSGCVTKDKTGVEYGFGRGMHRYAYKPISWNNSNYDGADIVDQVIQWLDRDHEENSKRLFYFLHLFDPHYPYLPTVSSKISPVDFDTLETLNSYRSVDNYLEVIENPPKMSDDEINLIKSYYYQSVSYAANQINRLINYLKHIGLYSESFLIITGDHGEDFLEREFAGHNSVTDANIRPGMIIKPPDDTDINIPDEADIIDFLPTIAELVGEDPPKQSDGVAWQNTSKADMPRITERVRPDWYTISLEKDSVKAVYTYNDNYPEYPTKSQVENGPIDVRYYDTSSRVSGEPLNNTCPPQYLVKEIEDLIENHISTHRAILSSTPNEEVQTSGEVEQRLKHLGYK</sequence>
<dbReference type="EMBL" id="CP058601">
    <property type="protein sequence ID" value="QLG48887.1"/>
    <property type="molecule type" value="Genomic_DNA"/>
</dbReference>